<dbReference type="Proteomes" id="UP000070544">
    <property type="component" value="Unassembled WGS sequence"/>
</dbReference>
<keyword evidence="2" id="KW-1185">Reference proteome</keyword>
<dbReference type="Gene3D" id="3.80.10.10">
    <property type="entry name" value="Ribonuclease Inhibitor"/>
    <property type="match status" value="1"/>
</dbReference>
<dbReference type="SUPFAM" id="SSF52047">
    <property type="entry name" value="RNI-like"/>
    <property type="match status" value="1"/>
</dbReference>
<name>A0A138ZYW7_GONPJ</name>
<dbReference type="EMBL" id="KQ965852">
    <property type="protein sequence ID" value="KXS09699.1"/>
    <property type="molecule type" value="Genomic_DNA"/>
</dbReference>
<reference evidence="1 2" key="1">
    <citation type="journal article" date="2015" name="Genome Biol. Evol.">
        <title>Phylogenomic analyses indicate that early fungi evolved digesting cell walls of algal ancestors of land plants.</title>
        <authorList>
            <person name="Chang Y."/>
            <person name="Wang S."/>
            <person name="Sekimoto S."/>
            <person name="Aerts A.L."/>
            <person name="Choi C."/>
            <person name="Clum A."/>
            <person name="LaButti K.M."/>
            <person name="Lindquist E.A."/>
            <person name="Yee Ngan C."/>
            <person name="Ohm R.A."/>
            <person name="Salamov A.A."/>
            <person name="Grigoriev I.V."/>
            <person name="Spatafora J.W."/>
            <person name="Berbee M.L."/>
        </authorList>
    </citation>
    <scope>NUCLEOTIDE SEQUENCE [LARGE SCALE GENOMIC DNA]</scope>
    <source>
        <strain evidence="1 2">JEL478</strain>
    </source>
</reference>
<dbReference type="OrthoDB" id="550575at2759"/>
<dbReference type="InterPro" id="IPR032675">
    <property type="entry name" value="LRR_dom_sf"/>
</dbReference>
<dbReference type="STRING" id="1344416.A0A138ZYW7"/>
<sequence>MFEFIRLWPNLEGTRLVHTGVIGTPDLFAPYLPPTLRRISITRWWPEHLSFPSTIEELQRHQCVVIDILSQRQRMPALRPRDGPLLAPCGAGLERLVLKGDYGERWIGSIEDAVMADVAELCPNLTPLSLASVLISDVGVASLAAGCPRLDRLELKAGSGEGRPSVSDVSLVTIFTTWPRLRGAETTHHLEMLDMHLLGGLKLHDFAALKTLPRLKKVTFKSFFLPGDYSDEARNRMAREMPFELVLEV</sequence>
<evidence type="ECO:0000313" key="1">
    <source>
        <dbReference type="EMBL" id="KXS09699.1"/>
    </source>
</evidence>
<evidence type="ECO:0008006" key="3">
    <source>
        <dbReference type="Google" id="ProtNLM"/>
    </source>
</evidence>
<dbReference type="AlphaFoldDB" id="A0A138ZYW7"/>
<evidence type="ECO:0000313" key="2">
    <source>
        <dbReference type="Proteomes" id="UP000070544"/>
    </source>
</evidence>
<gene>
    <name evidence="1" type="ORF">M427DRAFT_49194</name>
</gene>
<accession>A0A138ZYW7</accession>
<protein>
    <recommendedName>
        <fullName evidence="3">RNI-like protein</fullName>
    </recommendedName>
</protein>
<proteinExistence type="predicted"/>
<organism evidence="1 2">
    <name type="scientific">Gonapodya prolifera (strain JEL478)</name>
    <name type="common">Monoblepharis prolifera</name>
    <dbReference type="NCBI Taxonomy" id="1344416"/>
    <lineage>
        <taxon>Eukaryota</taxon>
        <taxon>Fungi</taxon>
        <taxon>Fungi incertae sedis</taxon>
        <taxon>Chytridiomycota</taxon>
        <taxon>Chytridiomycota incertae sedis</taxon>
        <taxon>Monoblepharidomycetes</taxon>
        <taxon>Monoblepharidales</taxon>
        <taxon>Gonapodyaceae</taxon>
        <taxon>Gonapodya</taxon>
    </lineage>
</organism>